<name>A0A0F9KDI2_9ZZZZ</name>
<protein>
    <submittedName>
        <fullName evidence="1">Uncharacterized protein</fullName>
    </submittedName>
</protein>
<accession>A0A0F9KDI2</accession>
<gene>
    <name evidence="1" type="ORF">LCGC14_1341350</name>
</gene>
<dbReference type="AlphaFoldDB" id="A0A0F9KDI2"/>
<comment type="caution">
    <text evidence="1">The sequence shown here is derived from an EMBL/GenBank/DDBJ whole genome shotgun (WGS) entry which is preliminary data.</text>
</comment>
<proteinExistence type="predicted"/>
<organism evidence="1">
    <name type="scientific">marine sediment metagenome</name>
    <dbReference type="NCBI Taxonomy" id="412755"/>
    <lineage>
        <taxon>unclassified sequences</taxon>
        <taxon>metagenomes</taxon>
        <taxon>ecological metagenomes</taxon>
    </lineage>
</organism>
<reference evidence="1" key="1">
    <citation type="journal article" date="2015" name="Nature">
        <title>Complex archaea that bridge the gap between prokaryotes and eukaryotes.</title>
        <authorList>
            <person name="Spang A."/>
            <person name="Saw J.H."/>
            <person name="Jorgensen S.L."/>
            <person name="Zaremba-Niedzwiedzka K."/>
            <person name="Martijn J."/>
            <person name="Lind A.E."/>
            <person name="van Eijk R."/>
            <person name="Schleper C."/>
            <person name="Guy L."/>
            <person name="Ettema T.J."/>
        </authorList>
    </citation>
    <scope>NUCLEOTIDE SEQUENCE</scope>
</reference>
<sequence>MEYDRGELSKILWGILYKASRNEFKSVKLDVMSIPKGCITSIRSIG</sequence>
<dbReference type="EMBL" id="LAZR01008208">
    <property type="protein sequence ID" value="KKM80284.1"/>
    <property type="molecule type" value="Genomic_DNA"/>
</dbReference>
<evidence type="ECO:0000313" key="1">
    <source>
        <dbReference type="EMBL" id="KKM80284.1"/>
    </source>
</evidence>